<feature type="compositionally biased region" description="Low complexity" evidence="1">
    <location>
        <begin position="1"/>
        <end position="13"/>
    </location>
</feature>
<feature type="compositionally biased region" description="Low complexity" evidence="1">
    <location>
        <begin position="20"/>
        <end position="30"/>
    </location>
</feature>
<feature type="compositionally biased region" description="Basic and acidic residues" evidence="1">
    <location>
        <begin position="103"/>
        <end position="112"/>
    </location>
</feature>
<feature type="region of interest" description="Disordered" evidence="1">
    <location>
        <begin position="1"/>
        <end position="115"/>
    </location>
</feature>
<reference evidence="2 3" key="1">
    <citation type="submission" date="2014-04" db="EMBL/GenBank/DDBJ databases">
        <authorList>
            <consortium name="DOE Joint Genome Institute"/>
            <person name="Kuo A."/>
            <person name="Kohler A."/>
            <person name="Nagy L.G."/>
            <person name="Floudas D."/>
            <person name="Copeland A."/>
            <person name="Barry K.W."/>
            <person name="Cichocki N."/>
            <person name="Veneault-Fourrey C."/>
            <person name="LaButti K."/>
            <person name="Lindquist E.A."/>
            <person name="Lipzen A."/>
            <person name="Lundell T."/>
            <person name="Morin E."/>
            <person name="Murat C."/>
            <person name="Sun H."/>
            <person name="Tunlid A."/>
            <person name="Henrissat B."/>
            <person name="Grigoriev I.V."/>
            <person name="Hibbett D.S."/>
            <person name="Martin F."/>
            <person name="Nordberg H.P."/>
            <person name="Cantor M.N."/>
            <person name="Hua S.X."/>
        </authorList>
    </citation>
    <scope>NUCLEOTIDE SEQUENCE [LARGE SCALE GENOMIC DNA]</scope>
    <source>
        <strain evidence="2 3">Foug A</strain>
    </source>
</reference>
<evidence type="ECO:0000313" key="2">
    <source>
        <dbReference type="EMBL" id="KIM54191.1"/>
    </source>
</evidence>
<dbReference type="InParanoid" id="A0A0C3DDP2"/>
<dbReference type="OrthoDB" id="5544050at2759"/>
<protein>
    <submittedName>
        <fullName evidence="2">Uncharacterized protein</fullName>
    </submittedName>
</protein>
<evidence type="ECO:0000256" key="1">
    <source>
        <dbReference type="SAM" id="MobiDB-lite"/>
    </source>
</evidence>
<accession>A0A0C3DDP2</accession>
<sequence>MSVTPSASSRYASPAPPTPSTTTATATPKPVLSKQKAVNVFSNDGSFLERFQRPKKEDEEKRKAEEALTRKRQFADRFKTRGKRHLPPPDTSPAVTTIDAEEGPAKKPKLDEAPPPLINYQKEVRNQQGWILKDTGTGFRPLAK</sequence>
<dbReference type="Proteomes" id="UP000053989">
    <property type="component" value="Unassembled WGS sequence"/>
</dbReference>
<keyword evidence="3" id="KW-1185">Reference proteome</keyword>
<gene>
    <name evidence="2" type="ORF">SCLCIDRAFT_31303</name>
</gene>
<proteinExistence type="predicted"/>
<feature type="compositionally biased region" description="Basic and acidic residues" evidence="1">
    <location>
        <begin position="50"/>
        <end position="79"/>
    </location>
</feature>
<organism evidence="2 3">
    <name type="scientific">Scleroderma citrinum Foug A</name>
    <dbReference type="NCBI Taxonomy" id="1036808"/>
    <lineage>
        <taxon>Eukaryota</taxon>
        <taxon>Fungi</taxon>
        <taxon>Dikarya</taxon>
        <taxon>Basidiomycota</taxon>
        <taxon>Agaricomycotina</taxon>
        <taxon>Agaricomycetes</taxon>
        <taxon>Agaricomycetidae</taxon>
        <taxon>Boletales</taxon>
        <taxon>Sclerodermatineae</taxon>
        <taxon>Sclerodermataceae</taxon>
        <taxon>Scleroderma</taxon>
    </lineage>
</organism>
<reference evidence="3" key="2">
    <citation type="submission" date="2015-01" db="EMBL/GenBank/DDBJ databases">
        <title>Evolutionary Origins and Diversification of the Mycorrhizal Mutualists.</title>
        <authorList>
            <consortium name="DOE Joint Genome Institute"/>
            <consortium name="Mycorrhizal Genomics Consortium"/>
            <person name="Kohler A."/>
            <person name="Kuo A."/>
            <person name="Nagy L.G."/>
            <person name="Floudas D."/>
            <person name="Copeland A."/>
            <person name="Barry K.W."/>
            <person name="Cichocki N."/>
            <person name="Veneault-Fourrey C."/>
            <person name="LaButti K."/>
            <person name="Lindquist E.A."/>
            <person name="Lipzen A."/>
            <person name="Lundell T."/>
            <person name="Morin E."/>
            <person name="Murat C."/>
            <person name="Riley R."/>
            <person name="Ohm R."/>
            <person name="Sun H."/>
            <person name="Tunlid A."/>
            <person name="Henrissat B."/>
            <person name="Grigoriev I.V."/>
            <person name="Hibbett D.S."/>
            <person name="Martin F."/>
        </authorList>
    </citation>
    <scope>NUCLEOTIDE SEQUENCE [LARGE SCALE GENOMIC DNA]</scope>
    <source>
        <strain evidence="3">Foug A</strain>
    </source>
</reference>
<dbReference type="HOGENOM" id="CLU_128839_0_0_1"/>
<dbReference type="AlphaFoldDB" id="A0A0C3DDP2"/>
<name>A0A0C3DDP2_9AGAM</name>
<evidence type="ECO:0000313" key="3">
    <source>
        <dbReference type="Proteomes" id="UP000053989"/>
    </source>
</evidence>
<dbReference type="EMBL" id="KN822160">
    <property type="protein sequence ID" value="KIM54191.1"/>
    <property type="molecule type" value="Genomic_DNA"/>
</dbReference>